<dbReference type="SUPFAM" id="SSF52047">
    <property type="entry name" value="RNI-like"/>
    <property type="match status" value="1"/>
</dbReference>
<dbReference type="AlphaFoldDB" id="A0A7R9WTJ0"/>
<dbReference type="InterPro" id="IPR032675">
    <property type="entry name" value="LRR_dom_sf"/>
</dbReference>
<evidence type="ECO:0000313" key="1">
    <source>
        <dbReference type="EMBL" id="CAD8335083.1"/>
    </source>
</evidence>
<gene>
    <name evidence="1" type="ORF">CAUS1442_LOCUS7188</name>
</gene>
<dbReference type="Gene3D" id="3.80.10.10">
    <property type="entry name" value="Ribonuclease Inhibitor"/>
    <property type="match status" value="1"/>
</dbReference>
<proteinExistence type="predicted"/>
<protein>
    <submittedName>
        <fullName evidence="1">Uncharacterized protein</fullName>
    </submittedName>
</protein>
<name>A0A7R9WTJ0_9STRA</name>
<accession>A0A7R9WTJ0</accession>
<organism evidence="1">
    <name type="scientific">Craspedostauros australis</name>
    <dbReference type="NCBI Taxonomy" id="1486917"/>
    <lineage>
        <taxon>Eukaryota</taxon>
        <taxon>Sar</taxon>
        <taxon>Stramenopiles</taxon>
        <taxon>Ochrophyta</taxon>
        <taxon>Bacillariophyta</taxon>
        <taxon>Bacillariophyceae</taxon>
        <taxon>Bacillariophycidae</taxon>
        <taxon>Naviculales</taxon>
        <taxon>Naviculaceae</taxon>
        <taxon>Craspedostauros</taxon>
    </lineage>
</organism>
<reference evidence="1" key="1">
    <citation type="submission" date="2021-01" db="EMBL/GenBank/DDBJ databases">
        <authorList>
            <person name="Corre E."/>
            <person name="Pelletier E."/>
            <person name="Niang G."/>
            <person name="Scheremetjew M."/>
            <person name="Finn R."/>
            <person name="Kale V."/>
            <person name="Holt S."/>
            <person name="Cochrane G."/>
            <person name="Meng A."/>
            <person name="Brown T."/>
            <person name="Cohen L."/>
        </authorList>
    </citation>
    <scope>NUCLEOTIDE SEQUENCE</scope>
    <source>
        <strain evidence="1">CCMP3328</strain>
    </source>
</reference>
<sequence length="198" mass="22731">MLQVAPTMSLKSLSLKESYLENIDGSFLSRLQTLNIQNCDITENDAQQLVPFVVSSTALQELHWKDNHFDAANFESIFETALRHNTTLQWVDTYCCIGDDDDDSHGNNNNNNNKSIDANEDEQNNSSCIGRIRHWLWLNRCGRKYIASHTLPIKLWPYLLSRISRLARTAGKPACTSGRECDAIYFLLSNHMELWMYV</sequence>
<dbReference type="EMBL" id="HBEF01011393">
    <property type="protein sequence ID" value="CAD8335083.1"/>
    <property type="molecule type" value="Transcribed_RNA"/>
</dbReference>